<gene>
    <name evidence="2" type="ORF">F53441_14547</name>
</gene>
<keyword evidence="3" id="KW-1185">Reference proteome</keyword>
<evidence type="ECO:0000313" key="2">
    <source>
        <dbReference type="EMBL" id="KAF4416413.1"/>
    </source>
</evidence>
<accession>A0A8H4NBM8</accession>
<organism evidence="2 3">
    <name type="scientific">Fusarium austroafricanum</name>
    <dbReference type="NCBI Taxonomy" id="2364996"/>
    <lineage>
        <taxon>Eukaryota</taxon>
        <taxon>Fungi</taxon>
        <taxon>Dikarya</taxon>
        <taxon>Ascomycota</taxon>
        <taxon>Pezizomycotina</taxon>
        <taxon>Sordariomycetes</taxon>
        <taxon>Hypocreomycetidae</taxon>
        <taxon>Hypocreales</taxon>
        <taxon>Nectriaceae</taxon>
        <taxon>Fusarium</taxon>
        <taxon>Fusarium concolor species complex</taxon>
    </lineage>
</organism>
<dbReference type="Proteomes" id="UP000605986">
    <property type="component" value="Unassembled WGS sequence"/>
</dbReference>
<sequence length="521" mass="58925">MNSSFHYPPTEEEARDFYVELPSCPRLVARSSTYHWTPPQDHYTVLKTVDTVGAHPIVNLWNDSNGPMRREIMKTVKEINWTVVDILRVGFVRQTPTFNKSAEKPVTLLISVQPKSTSWQAGIDVAIKCRRILELYGIQDIEVEVLEAWVSNCHSTTSKLVSEKIIEPTTASAQLSEFIGTSIAGMNLPHEGTKGVYLRLGREGKVVALTCRHVVFSDESENIDYHYDQNNIISVLQPGRTTLESSVAIVQTEIKYSLLDLQKYTTRNYMREAASEESKLQDLKELEERLEHLKDDDTRVIGHVLFSPKYSLGPSTNQGGKRLRDWALIELHPDKHRTPLQNLQNQTIAGSRGRQELDMALDAELKRDKQEALGVQLDFDIWTNTFNLKGTVPEDEMRHPALQVCQSDENVMIVGKFGRSSGLTFGLVNEVKSVQRTFAGNEWSEEWCIVGHRRKKVDQTRTDFTKRGDSGSCIFDLKGRIAGMVTGGRETGAGVHDITYATPIDWLLDDIRSYGFEVELV</sequence>
<feature type="coiled-coil region" evidence="1">
    <location>
        <begin position="266"/>
        <end position="296"/>
    </location>
</feature>
<protein>
    <submittedName>
        <fullName evidence="2">Uncharacterized protein</fullName>
    </submittedName>
</protein>
<evidence type="ECO:0000256" key="1">
    <source>
        <dbReference type="SAM" id="Coils"/>
    </source>
</evidence>
<dbReference type="Gene3D" id="2.40.10.10">
    <property type="entry name" value="Trypsin-like serine proteases"/>
    <property type="match status" value="1"/>
</dbReference>
<reference evidence="2" key="1">
    <citation type="submission" date="2020-01" db="EMBL/GenBank/DDBJ databases">
        <title>Identification and distribution of gene clusters putatively required for synthesis of sphingolipid metabolism inhibitors in phylogenetically diverse species of the filamentous fungus Fusarium.</title>
        <authorList>
            <person name="Kim H.-S."/>
            <person name="Busman M."/>
            <person name="Brown D.W."/>
            <person name="Divon H."/>
            <person name="Uhlig S."/>
            <person name="Proctor R.H."/>
        </authorList>
    </citation>
    <scope>NUCLEOTIDE SEQUENCE</scope>
    <source>
        <strain evidence="2">NRRL 53441</strain>
    </source>
</reference>
<dbReference type="AlphaFoldDB" id="A0A8H4NBM8"/>
<dbReference type="EMBL" id="JAADJG010001417">
    <property type="protein sequence ID" value="KAF4416413.1"/>
    <property type="molecule type" value="Genomic_DNA"/>
</dbReference>
<dbReference type="SUPFAM" id="SSF50494">
    <property type="entry name" value="Trypsin-like serine proteases"/>
    <property type="match status" value="1"/>
</dbReference>
<proteinExistence type="predicted"/>
<dbReference type="InterPro" id="IPR009003">
    <property type="entry name" value="Peptidase_S1_PA"/>
</dbReference>
<dbReference type="OrthoDB" id="5424209at2759"/>
<dbReference type="InterPro" id="IPR043504">
    <property type="entry name" value="Peptidase_S1_PA_chymotrypsin"/>
</dbReference>
<keyword evidence="1" id="KW-0175">Coiled coil</keyword>
<evidence type="ECO:0000313" key="3">
    <source>
        <dbReference type="Proteomes" id="UP000605986"/>
    </source>
</evidence>
<comment type="caution">
    <text evidence="2">The sequence shown here is derived from an EMBL/GenBank/DDBJ whole genome shotgun (WGS) entry which is preliminary data.</text>
</comment>
<name>A0A8H4NBM8_9HYPO</name>